<dbReference type="Proteomes" id="UP000812270">
    <property type="component" value="Unassembled WGS sequence"/>
</dbReference>
<reference evidence="1" key="1">
    <citation type="submission" date="2021-06" db="EMBL/GenBank/DDBJ databases">
        <authorList>
            <person name="Huq M.A."/>
        </authorList>
    </citation>
    <scope>NUCLEOTIDE SEQUENCE</scope>
    <source>
        <strain evidence="1">MAH-26</strain>
    </source>
</reference>
<dbReference type="PROSITE" id="PS51257">
    <property type="entry name" value="PROKAR_LIPOPROTEIN"/>
    <property type="match status" value="1"/>
</dbReference>
<sequence>MLNKIFIQRKMLAFTTATGILLCACGSENHRAASVDSLVEVQNMDTAKKINQRLNDPADPDPTDSFPVAAYKPDSYRKEAVEIVASKLRERYKDDVAKGVIDSASRRFRIYEYDLNGDGNKEIFVGLSGPYFCGSGGCSVMLLTGKGDAITYFSVTNYPVVISNTKTNNWNDLILMSSGKYHLLKFDGKTYPANPSVAPAFKTIPGNDFPKLLDFQNEPYPAFYF</sequence>
<evidence type="ECO:0000313" key="2">
    <source>
        <dbReference type="Proteomes" id="UP000812270"/>
    </source>
</evidence>
<name>A0A9E2SCN9_9BACT</name>
<dbReference type="AlphaFoldDB" id="A0A9E2SCN9"/>
<organism evidence="1 2">
    <name type="scientific">Pinibacter aurantiacus</name>
    <dbReference type="NCBI Taxonomy" id="2851599"/>
    <lineage>
        <taxon>Bacteria</taxon>
        <taxon>Pseudomonadati</taxon>
        <taxon>Bacteroidota</taxon>
        <taxon>Chitinophagia</taxon>
        <taxon>Chitinophagales</taxon>
        <taxon>Chitinophagaceae</taxon>
        <taxon>Pinibacter</taxon>
    </lineage>
</organism>
<dbReference type="RefSeq" id="WP_217793991.1">
    <property type="nucleotide sequence ID" value="NZ_JAHSPG010000016.1"/>
</dbReference>
<comment type="caution">
    <text evidence="1">The sequence shown here is derived from an EMBL/GenBank/DDBJ whole genome shotgun (WGS) entry which is preliminary data.</text>
</comment>
<accession>A0A9E2SCN9</accession>
<keyword evidence="2" id="KW-1185">Reference proteome</keyword>
<gene>
    <name evidence="1" type="ORF">KTO63_21335</name>
</gene>
<proteinExistence type="predicted"/>
<evidence type="ECO:0000313" key="1">
    <source>
        <dbReference type="EMBL" id="MBV4359727.1"/>
    </source>
</evidence>
<dbReference type="EMBL" id="JAHSPG010000016">
    <property type="protein sequence ID" value="MBV4359727.1"/>
    <property type="molecule type" value="Genomic_DNA"/>
</dbReference>
<protein>
    <submittedName>
        <fullName evidence="1">Uncharacterized protein</fullName>
    </submittedName>
</protein>